<dbReference type="Gene3D" id="1.10.287.1060">
    <property type="entry name" value="ESAT-6-like"/>
    <property type="match status" value="1"/>
</dbReference>
<name>A0A0U5L872_9GAMM</name>
<organism evidence="2 3">
    <name type="scientific">Duffyella gerundensis</name>
    <dbReference type="NCBI Taxonomy" id="1619313"/>
    <lineage>
        <taxon>Bacteria</taxon>
        <taxon>Pseudomonadati</taxon>
        <taxon>Pseudomonadota</taxon>
        <taxon>Gammaproteobacteria</taxon>
        <taxon>Enterobacterales</taxon>
        <taxon>Erwiniaceae</taxon>
        <taxon>Duffyella</taxon>
    </lineage>
</organism>
<keyword evidence="3" id="KW-1185">Reference proteome</keyword>
<dbReference type="STRING" id="1619313.EM595_2735"/>
<reference evidence="3" key="1">
    <citation type="submission" date="2015-11" db="EMBL/GenBank/DDBJ databases">
        <authorList>
            <person name="Blom J."/>
        </authorList>
    </citation>
    <scope>NUCLEOTIDE SEQUENCE [LARGE SCALE GENOMIC DNA]</scope>
</reference>
<dbReference type="OrthoDB" id="6556254at2"/>
<dbReference type="PATRIC" id="fig|1619313.3.peg.2841"/>
<dbReference type="AlphaFoldDB" id="A0A0U5L872"/>
<feature type="coiled-coil region" evidence="1">
    <location>
        <begin position="6"/>
        <end position="33"/>
    </location>
</feature>
<dbReference type="InterPro" id="IPR036689">
    <property type="entry name" value="ESAT-6-like_sf"/>
</dbReference>
<dbReference type="Proteomes" id="UP000059419">
    <property type="component" value="Chromosome 1"/>
</dbReference>
<evidence type="ECO:0000313" key="2">
    <source>
        <dbReference type="EMBL" id="CUU24966.1"/>
    </source>
</evidence>
<proteinExistence type="predicted"/>
<dbReference type="EMBL" id="LN907827">
    <property type="protein sequence ID" value="CUU24966.1"/>
    <property type="molecule type" value="Genomic_DNA"/>
</dbReference>
<protein>
    <recommendedName>
        <fullName evidence="4">WXG100 family type VII secretion target</fullName>
    </recommendedName>
</protein>
<evidence type="ECO:0000313" key="3">
    <source>
        <dbReference type="Proteomes" id="UP000059419"/>
    </source>
</evidence>
<dbReference type="SUPFAM" id="SSF140453">
    <property type="entry name" value="EsxAB dimer-like"/>
    <property type="match status" value="1"/>
</dbReference>
<accession>A0A0U5L872</accession>
<dbReference type="RefSeq" id="WP_067433027.1">
    <property type="nucleotide sequence ID" value="NZ_LN907827.1"/>
</dbReference>
<evidence type="ECO:0000256" key="1">
    <source>
        <dbReference type="SAM" id="Coils"/>
    </source>
</evidence>
<evidence type="ECO:0008006" key="4">
    <source>
        <dbReference type="Google" id="ProtNLM"/>
    </source>
</evidence>
<dbReference type="KEGG" id="ege:EM595_2735"/>
<keyword evidence="1" id="KW-0175">Coiled coil</keyword>
<gene>
    <name evidence="2" type="ORF">EM595_2735</name>
</gene>
<sequence length="89" mass="10484">MSLSLAEHLQRYRDDIARQLQEVESRRASLTASWYRLRENWQGEGADAFHQAFHRALSRFDSQAERLQRMLPQLDVALENLRAHFNSEG</sequence>